<keyword evidence="4" id="KW-1185">Reference proteome</keyword>
<proteinExistence type="predicted"/>
<organism evidence="3 4">
    <name type="scientific">Pseudooceanicola sediminis</name>
    <dbReference type="NCBI Taxonomy" id="2211117"/>
    <lineage>
        <taxon>Bacteria</taxon>
        <taxon>Pseudomonadati</taxon>
        <taxon>Pseudomonadota</taxon>
        <taxon>Alphaproteobacteria</taxon>
        <taxon>Rhodobacterales</taxon>
        <taxon>Paracoccaceae</taxon>
        <taxon>Pseudooceanicola</taxon>
    </lineage>
</organism>
<dbReference type="GO" id="GO:0016787">
    <property type="term" value="F:hydrolase activity"/>
    <property type="evidence" value="ECO:0007669"/>
    <property type="project" value="UniProtKB-KW"/>
</dbReference>
<evidence type="ECO:0000256" key="1">
    <source>
        <dbReference type="SAM" id="SignalP"/>
    </source>
</evidence>
<dbReference type="InterPro" id="IPR042047">
    <property type="entry name" value="SleB_dom1"/>
</dbReference>
<sequence>MKFSAAFFILLLAIAPPAIAENTMTDAMKVEQQAMKSVPKSRLAAFLTTPKVKTPKTGAVVYNREWLSKQPAGKGDESFQCLAEALYFEARGESVKGQFAVAEVILNRVDSPDFPNSVCGVIHQGTGRKYACQFTYTCDGRKEVIGEPLAYARVAKVAAITLKGTSRPLTDGATFYHTLHVKPRWAKKFEQTAAIGVHQFYKMPTRTAQN</sequence>
<dbReference type="RefSeq" id="WP_119399952.1">
    <property type="nucleotide sequence ID" value="NZ_QWJJ01000014.1"/>
</dbReference>
<evidence type="ECO:0000313" key="3">
    <source>
        <dbReference type="EMBL" id="RII37759.1"/>
    </source>
</evidence>
<dbReference type="Proteomes" id="UP000265848">
    <property type="component" value="Unassembled WGS sequence"/>
</dbReference>
<feature type="signal peptide" evidence="1">
    <location>
        <begin position="1"/>
        <end position="20"/>
    </location>
</feature>
<evidence type="ECO:0000259" key="2">
    <source>
        <dbReference type="Pfam" id="PF07486"/>
    </source>
</evidence>
<dbReference type="OrthoDB" id="9785345at2"/>
<dbReference type="AlphaFoldDB" id="A0A399IZQ2"/>
<dbReference type="Gene3D" id="1.10.10.2520">
    <property type="entry name" value="Cell wall hydrolase SleB, domain 1"/>
    <property type="match status" value="1"/>
</dbReference>
<keyword evidence="3" id="KW-0378">Hydrolase</keyword>
<feature type="domain" description="Cell wall hydrolase SleB" evidence="2">
    <location>
        <begin position="92"/>
        <end position="201"/>
    </location>
</feature>
<reference evidence="3 4" key="1">
    <citation type="submission" date="2018-08" db="EMBL/GenBank/DDBJ databases">
        <title>Pseudooceanicola sediminis CY03 in the family Rhodobacteracea.</title>
        <authorList>
            <person name="Zhang Y.-J."/>
        </authorList>
    </citation>
    <scope>NUCLEOTIDE SEQUENCE [LARGE SCALE GENOMIC DNA]</scope>
    <source>
        <strain evidence="3 4">CY03</strain>
    </source>
</reference>
<gene>
    <name evidence="3" type="ORF">DL237_15270</name>
</gene>
<keyword evidence="1" id="KW-0732">Signal</keyword>
<dbReference type="InterPro" id="IPR011105">
    <property type="entry name" value="Cell_wall_hydrolase_SleB"/>
</dbReference>
<evidence type="ECO:0000313" key="4">
    <source>
        <dbReference type="Proteomes" id="UP000265848"/>
    </source>
</evidence>
<feature type="chain" id="PRO_5017177349" evidence="1">
    <location>
        <begin position="21"/>
        <end position="210"/>
    </location>
</feature>
<name>A0A399IZQ2_9RHOB</name>
<dbReference type="Pfam" id="PF07486">
    <property type="entry name" value="Hydrolase_2"/>
    <property type="match status" value="1"/>
</dbReference>
<protein>
    <submittedName>
        <fullName evidence="3">Cell wall hydrolase</fullName>
    </submittedName>
</protein>
<accession>A0A399IZQ2</accession>
<comment type="caution">
    <text evidence="3">The sequence shown here is derived from an EMBL/GenBank/DDBJ whole genome shotgun (WGS) entry which is preliminary data.</text>
</comment>
<dbReference type="EMBL" id="QWJJ01000014">
    <property type="protein sequence ID" value="RII37759.1"/>
    <property type="molecule type" value="Genomic_DNA"/>
</dbReference>